<sequence>MRPKTSQLSPLSFTHALVKKIAFYAQPLLGLFFSLLMNAVLDEGQKHEGIVHWILTIPLTILLRITTIEGAKYLRQRMALSGPQVAVAYAIVPLAYAAFCCVAALGISDGTTLFYTWFTMIPLFATAIAAFIYLFNITNSVPSGGHPPITRSFPAEE</sequence>
<keyword evidence="3" id="KW-1185">Reference proteome</keyword>
<dbReference type="EMBL" id="MU005583">
    <property type="protein sequence ID" value="KAF2683790.1"/>
    <property type="molecule type" value="Genomic_DNA"/>
</dbReference>
<protein>
    <submittedName>
        <fullName evidence="2">Uncharacterized protein</fullName>
    </submittedName>
</protein>
<feature type="transmembrane region" description="Helical" evidence="1">
    <location>
        <begin position="86"/>
        <end position="108"/>
    </location>
</feature>
<evidence type="ECO:0000256" key="1">
    <source>
        <dbReference type="SAM" id="Phobius"/>
    </source>
</evidence>
<dbReference type="AlphaFoldDB" id="A0A6G1J0S1"/>
<organism evidence="2 3">
    <name type="scientific">Lentithecium fluviatile CBS 122367</name>
    <dbReference type="NCBI Taxonomy" id="1168545"/>
    <lineage>
        <taxon>Eukaryota</taxon>
        <taxon>Fungi</taxon>
        <taxon>Dikarya</taxon>
        <taxon>Ascomycota</taxon>
        <taxon>Pezizomycotina</taxon>
        <taxon>Dothideomycetes</taxon>
        <taxon>Pleosporomycetidae</taxon>
        <taxon>Pleosporales</taxon>
        <taxon>Massarineae</taxon>
        <taxon>Lentitheciaceae</taxon>
        <taxon>Lentithecium</taxon>
    </lineage>
</organism>
<keyword evidence="1" id="KW-0812">Transmembrane</keyword>
<keyword evidence="1" id="KW-1133">Transmembrane helix</keyword>
<dbReference type="Proteomes" id="UP000799291">
    <property type="component" value="Unassembled WGS sequence"/>
</dbReference>
<accession>A0A6G1J0S1</accession>
<feature type="transmembrane region" description="Helical" evidence="1">
    <location>
        <begin position="114"/>
        <end position="135"/>
    </location>
</feature>
<gene>
    <name evidence="2" type="ORF">K458DRAFT_404727</name>
</gene>
<feature type="transmembrane region" description="Helical" evidence="1">
    <location>
        <begin position="53"/>
        <end position="74"/>
    </location>
</feature>
<keyword evidence="1" id="KW-0472">Membrane</keyword>
<feature type="transmembrane region" description="Helical" evidence="1">
    <location>
        <begin position="21"/>
        <end position="41"/>
    </location>
</feature>
<name>A0A6G1J0S1_9PLEO</name>
<proteinExistence type="predicted"/>
<evidence type="ECO:0000313" key="2">
    <source>
        <dbReference type="EMBL" id="KAF2683790.1"/>
    </source>
</evidence>
<reference evidence="2" key="1">
    <citation type="journal article" date="2020" name="Stud. Mycol.">
        <title>101 Dothideomycetes genomes: a test case for predicting lifestyles and emergence of pathogens.</title>
        <authorList>
            <person name="Haridas S."/>
            <person name="Albert R."/>
            <person name="Binder M."/>
            <person name="Bloem J."/>
            <person name="Labutti K."/>
            <person name="Salamov A."/>
            <person name="Andreopoulos B."/>
            <person name="Baker S."/>
            <person name="Barry K."/>
            <person name="Bills G."/>
            <person name="Bluhm B."/>
            <person name="Cannon C."/>
            <person name="Castanera R."/>
            <person name="Culley D."/>
            <person name="Daum C."/>
            <person name="Ezra D."/>
            <person name="Gonzalez J."/>
            <person name="Henrissat B."/>
            <person name="Kuo A."/>
            <person name="Liang C."/>
            <person name="Lipzen A."/>
            <person name="Lutzoni F."/>
            <person name="Magnuson J."/>
            <person name="Mondo S."/>
            <person name="Nolan M."/>
            <person name="Ohm R."/>
            <person name="Pangilinan J."/>
            <person name="Park H.-J."/>
            <person name="Ramirez L."/>
            <person name="Alfaro M."/>
            <person name="Sun H."/>
            <person name="Tritt A."/>
            <person name="Yoshinaga Y."/>
            <person name="Zwiers L.-H."/>
            <person name="Turgeon B."/>
            <person name="Goodwin S."/>
            <person name="Spatafora J."/>
            <person name="Crous P."/>
            <person name="Grigoriev I."/>
        </authorList>
    </citation>
    <scope>NUCLEOTIDE SEQUENCE</scope>
    <source>
        <strain evidence="2">CBS 122367</strain>
    </source>
</reference>
<evidence type="ECO:0000313" key="3">
    <source>
        <dbReference type="Proteomes" id="UP000799291"/>
    </source>
</evidence>